<dbReference type="GeneID" id="85356564"/>
<dbReference type="EMBL" id="JAUEPS010000015">
    <property type="protein sequence ID" value="KAK0459160.1"/>
    <property type="molecule type" value="Genomic_DNA"/>
</dbReference>
<dbReference type="SMART" id="SM00164">
    <property type="entry name" value="TBC"/>
    <property type="match status" value="1"/>
</dbReference>
<evidence type="ECO:0000256" key="3">
    <source>
        <dbReference type="ARBA" id="ARBA00023212"/>
    </source>
</evidence>
<dbReference type="PANTHER" id="PTHR22957:SF263">
    <property type="entry name" value="MITOTIC CHECK POINT PROTEIN BUB2"/>
    <property type="match status" value="1"/>
</dbReference>
<comment type="similarity">
    <text evidence="5">Belongs to the BUB2 family.</text>
</comment>
<keyword evidence="8" id="KW-1185">Reference proteome</keyword>
<dbReference type="AlphaFoldDB" id="A0AA39KDL3"/>
<dbReference type="Proteomes" id="UP001175211">
    <property type="component" value="Unassembled WGS sequence"/>
</dbReference>
<dbReference type="GO" id="GO:1990334">
    <property type="term" value="C:Bfa1-Bub2 complex"/>
    <property type="evidence" value="ECO:0007669"/>
    <property type="project" value="UniProtKB-ARBA"/>
</dbReference>
<accession>A0AA39KDL3</accession>
<sequence length="306" mass="34907">MSSSTATAHSFARLLNQPKISSKSRASGEVDDGTKKLRRMILVDGIPSATDPTLRPRIWKILLRINDLSADTYLKYVARGPCEVREKIRNDTFRTLATDRGFKERVREDMLVRLLDAFVWKNHDRQESHQLGFTYVQGMNVLAAPFLFTMPSELEAFYCFSKFIEEFCPLYVQPTLDGVHRGLKLLDKCLKIVDPDLFDLLRKKNLSAEIYAFPSVLTLCACTPPLDQVLRLWDFLLAFGVHLNVLCVIAQLLLIRDEVMSSPSPMRLLRTFPPLEAVPVIGIAVTLVRDLPPELYDELVKHPYEI</sequence>
<evidence type="ECO:0000256" key="2">
    <source>
        <dbReference type="ARBA" id="ARBA00022490"/>
    </source>
</evidence>
<dbReference type="RefSeq" id="XP_060331386.1">
    <property type="nucleotide sequence ID" value="XM_060473016.1"/>
</dbReference>
<feature type="domain" description="Rab-GAP TBC" evidence="6">
    <location>
        <begin position="49"/>
        <end position="240"/>
    </location>
</feature>
<dbReference type="InterPro" id="IPR000195">
    <property type="entry name" value="Rab-GAP-TBC_dom"/>
</dbReference>
<dbReference type="GO" id="GO:0010948">
    <property type="term" value="P:negative regulation of cell cycle process"/>
    <property type="evidence" value="ECO:0007669"/>
    <property type="project" value="UniProtKB-ARBA"/>
</dbReference>
<keyword evidence="2" id="KW-0963">Cytoplasm</keyword>
<organism evidence="7 8">
    <name type="scientific">Armillaria tabescens</name>
    <name type="common">Ringless honey mushroom</name>
    <name type="synonym">Agaricus tabescens</name>
    <dbReference type="NCBI Taxonomy" id="1929756"/>
    <lineage>
        <taxon>Eukaryota</taxon>
        <taxon>Fungi</taxon>
        <taxon>Dikarya</taxon>
        <taxon>Basidiomycota</taxon>
        <taxon>Agaricomycotina</taxon>
        <taxon>Agaricomycetes</taxon>
        <taxon>Agaricomycetidae</taxon>
        <taxon>Agaricales</taxon>
        <taxon>Marasmiineae</taxon>
        <taxon>Physalacriaceae</taxon>
        <taxon>Desarmillaria</taxon>
    </lineage>
</organism>
<evidence type="ECO:0000259" key="6">
    <source>
        <dbReference type="PROSITE" id="PS50086"/>
    </source>
</evidence>
<dbReference type="Gene3D" id="1.10.472.80">
    <property type="entry name" value="Ypt/Rab-GAP domain of gyp1p, domain 3"/>
    <property type="match status" value="1"/>
</dbReference>
<keyword evidence="4" id="KW-0131">Cell cycle</keyword>
<evidence type="ECO:0000313" key="7">
    <source>
        <dbReference type="EMBL" id="KAK0459160.1"/>
    </source>
</evidence>
<evidence type="ECO:0000256" key="1">
    <source>
        <dbReference type="ARBA" id="ARBA00004245"/>
    </source>
</evidence>
<dbReference type="FunFam" id="1.10.472.80:FF:000026">
    <property type="entry name" value="Mitotic check point protein (Bub2)"/>
    <property type="match status" value="1"/>
</dbReference>
<dbReference type="Pfam" id="PF00566">
    <property type="entry name" value="RabGAP-TBC"/>
    <property type="match status" value="1"/>
</dbReference>
<comment type="caution">
    <text evidence="7">The sequence shown here is derived from an EMBL/GenBank/DDBJ whole genome shotgun (WGS) entry which is preliminary data.</text>
</comment>
<dbReference type="GO" id="GO:0005096">
    <property type="term" value="F:GTPase activator activity"/>
    <property type="evidence" value="ECO:0007669"/>
    <property type="project" value="TreeGrafter"/>
</dbReference>
<gene>
    <name evidence="7" type="ORF">EV420DRAFT_1538660</name>
</gene>
<dbReference type="InterPro" id="IPR035969">
    <property type="entry name" value="Rab-GAP_TBC_sf"/>
</dbReference>
<reference evidence="7" key="1">
    <citation type="submission" date="2023-06" db="EMBL/GenBank/DDBJ databases">
        <authorList>
            <consortium name="Lawrence Berkeley National Laboratory"/>
            <person name="Ahrendt S."/>
            <person name="Sahu N."/>
            <person name="Indic B."/>
            <person name="Wong-Bajracharya J."/>
            <person name="Merenyi Z."/>
            <person name="Ke H.-M."/>
            <person name="Monk M."/>
            <person name="Kocsube S."/>
            <person name="Drula E."/>
            <person name="Lipzen A."/>
            <person name="Balint B."/>
            <person name="Henrissat B."/>
            <person name="Andreopoulos B."/>
            <person name="Martin F.M."/>
            <person name="Harder C.B."/>
            <person name="Rigling D."/>
            <person name="Ford K.L."/>
            <person name="Foster G.D."/>
            <person name="Pangilinan J."/>
            <person name="Papanicolaou A."/>
            <person name="Barry K."/>
            <person name="LaButti K."/>
            <person name="Viragh M."/>
            <person name="Koriabine M."/>
            <person name="Yan M."/>
            <person name="Riley R."/>
            <person name="Champramary S."/>
            <person name="Plett K.L."/>
            <person name="Tsai I.J."/>
            <person name="Slot J."/>
            <person name="Sipos G."/>
            <person name="Plett J."/>
            <person name="Nagy L.G."/>
            <person name="Grigoriev I.V."/>
        </authorList>
    </citation>
    <scope>NUCLEOTIDE SEQUENCE</scope>
    <source>
        <strain evidence="7">CCBAS 213</strain>
    </source>
</reference>
<keyword evidence="3" id="KW-0206">Cytoskeleton</keyword>
<dbReference type="PANTHER" id="PTHR22957">
    <property type="entry name" value="TBC1 DOMAIN FAMILY MEMBER GTPASE-ACTIVATING PROTEIN"/>
    <property type="match status" value="1"/>
</dbReference>
<name>A0AA39KDL3_ARMTA</name>
<dbReference type="SUPFAM" id="SSF47923">
    <property type="entry name" value="Ypt/Rab-GAP domain of gyp1p"/>
    <property type="match status" value="2"/>
</dbReference>
<protein>
    <submittedName>
        <fullName evidence="7">TBC-domain-containing protein</fullName>
    </submittedName>
</protein>
<dbReference type="FunFam" id="1.10.8.270:FF:000035">
    <property type="entry name" value="Cell cycle arrest protein BUB2"/>
    <property type="match status" value="1"/>
</dbReference>
<comment type="subcellular location">
    <subcellularLocation>
        <location evidence="1">Cytoplasm</location>
        <location evidence="1">Cytoskeleton</location>
    </subcellularLocation>
</comment>
<evidence type="ECO:0000256" key="5">
    <source>
        <dbReference type="ARBA" id="ARBA00061049"/>
    </source>
</evidence>
<proteinExistence type="inferred from homology"/>
<evidence type="ECO:0000256" key="4">
    <source>
        <dbReference type="ARBA" id="ARBA00023306"/>
    </source>
</evidence>
<evidence type="ECO:0000313" key="8">
    <source>
        <dbReference type="Proteomes" id="UP001175211"/>
    </source>
</evidence>
<dbReference type="Gene3D" id="1.10.8.270">
    <property type="entry name" value="putative rabgap domain of human tbc1 domain family member 14 like domains"/>
    <property type="match status" value="1"/>
</dbReference>
<dbReference type="PROSITE" id="PS50086">
    <property type="entry name" value="TBC_RABGAP"/>
    <property type="match status" value="1"/>
</dbReference>